<dbReference type="EMBL" id="FXTH01000003">
    <property type="protein sequence ID" value="SMO45324.1"/>
    <property type="molecule type" value="Genomic_DNA"/>
</dbReference>
<evidence type="ECO:0008006" key="3">
    <source>
        <dbReference type="Google" id="ProtNLM"/>
    </source>
</evidence>
<name>A0A521BE24_9BACT</name>
<sequence length="369" mass="41863">MSNSGHSDYEMRILDERWNGKLLQLNRRSPVRTGKLRIHFDRSPDVFTIPRLTSYRNRCLGLFRHDRLVGYVMASYQKRYINGCLSEVIYLGNMHVTEKGGGRVFLKKIADRFTRTVSGQTGVKYLYAYVASQNRPAMKLVELGQLNSMVIGQISMAMIMLCKPVGVSGLYSIRPATMSDVDVIVELLRKEYARRFLAPEMCREVFLQNLARRPAFDISNYLLAESAGRVVGVCSVWDMTSFKKNRVLTYGLKLGLARKIYNCTAPLVGNAALPKAGTPFRDVTVAEYAVQDGDPGILKTMLQYLYRQYRRKGYHFIIIGFSEGDPLNEATAPFIRRKMRSNVILGASDPACMDRVHRPLQLYADAVQI</sequence>
<evidence type="ECO:0000313" key="2">
    <source>
        <dbReference type="Proteomes" id="UP000317593"/>
    </source>
</evidence>
<organism evidence="1 2">
    <name type="scientific">Fodinibius sediminis</name>
    <dbReference type="NCBI Taxonomy" id="1214077"/>
    <lineage>
        <taxon>Bacteria</taxon>
        <taxon>Pseudomonadati</taxon>
        <taxon>Balneolota</taxon>
        <taxon>Balneolia</taxon>
        <taxon>Balneolales</taxon>
        <taxon>Balneolaceae</taxon>
        <taxon>Fodinibius</taxon>
    </lineage>
</organism>
<gene>
    <name evidence="1" type="ORF">SAMN06265218_10329</name>
</gene>
<dbReference type="InterPro" id="IPR016181">
    <property type="entry name" value="Acyl_CoA_acyltransferase"/>
</dbReference>
<dbReference type="SUPFAM" id="SSF55729">
    <property type="entry name" value="Acyl-CoA N-acyltransferases (Nat)"/>
    <property type="match status" value="1"/>
</dbReference>
<dbReference type="Proteomes" id="UP000317593">
    <property type="component" value="Unassembled WGS sequence"/>
</dbReference>
<dbReference type="AlphaFoldDB" id="A0A521BE24"/>
<reference evidence="1 2" key="1">
    <citation type="submission" date="2017-05" db="EMBL/GenBank/DDBJ databases">
        <authorList>
            <person name="Varghese N."/>
            <person name="Submissions S."/>
        </authorList>
    </citation>
    <scope>NUCLEOTIDE SEQUENCE [LARGE SCALE GENOMIC DNA]</scope>
    <source>
        <strain evidence="1 2">DSM 21194</strain>
    </source>
</reference>
<evidence type="ECO:0000313" key="1">
    <source>
        <dbReference type="EMBL" id="SMO45324.1"/>
    </source>
</evidence>
<accession>A0A521BE24</accession>
<protein>
    <recommendedName>
        <fullName evidence="3">N-acetyltransferase domain-containing protein</fullName>
    </recommendedName>
</protein>
<keyword evidence="2" id="KW-1185">Reference proteome</keyword>
<dbReference type="Gene3D" id="3.40.630.30">
    <property type="match status" value="1"/>
</dbReference>
<proteinExistence type="predicted"/>